<evidence type="ECO:0000313" key="4">
    <source>
        <dbReference type="Proteomes" id="UP001596012"/>
    </source>
</evidence>
<feature type="chain" id="PRO_5047264222" description="PknH-like extracellular domain-containing protein" evidence="2">
    <location>
        <begin position="29"/>
        <end position="240"/>
    </location>
</feature>
<evidence type="ECO:0008006" key="5">
    <source>
        <dbReference type="Google" id="ProtNLM"/>
    </source>
</evidence>
<evidence type="ECO:0000256" key="1">
    <source>
        <dbReference type="SAM" id="MobiDB-lite"/>
    </source>
</evidence>
<gene>
    <name evidence="3" type="ORF">ACFPH6_10625</name>
</gene>
<feature type="region of interest" description="Disordered" evidence="1">
    <location>
        <begin position="26"/>
        <end position="47"/>
    </location>
</feature>
<reference evidence="4" key="1">
    <citation type="journal article" date="2019" name="Int. J. Syst. Evol. Microbiol.">
        <title>The Global Catalogue of Microorganisms (GCM) 10K type strain sequencing project: providing services to taxonomists for standard genome sequencing and annotation.</title>
        <authorList>
            <consortium name="The Broad Institute Genomics Platform"/>
            <consortium name="The Broad Institute Genome Sequencing Center for Infectious Disease"/>
            <person name="Wu L."/>
            <person name="Ma J."/>
        </authorList>
    </citation>
    <scope>NUCLEOTIDE SEQUENCE [LARGE SCALE GENOMIC DNA]</scope>
    <source>
        <strain evidence="4">DT43</strain>
    </source>
</reference>
<dbReference type="Proteomes" id="UP001596012">
    <property type="component" value="Unassembled WGS sequence"/>
</dbReference>
<proteinExistence type="predicted"/>
<organism evidence="3 4">
    <name type="scientific">Streptomyces xiangluensis</name>
    <dbReference type="NCBI Taxonomy" id="2665720"/>
    <lineage>
        <taxon>Bacteria</taxon>
        <taxon>Bacillati</taxon>
        <taxon>Actinomycetota</taxon>
        <taxon>Actinomycetes</taxon>
        <taxon>Kitasatosporales</taxon>
        <taxon>Streptomycetaceae</taxon>
        <taxon>Streptomyces</taxon>
    </lineage>
</organism>
<keyword evidence="4" id="KW-1185">Reference proteome</keyword>
<keyword evidence="2" id="KW-0732">Signal</keyword>
<feature type="signal peptide" evidence="2">
    <location>
        <begin position="1"/>
        <end position="28"/>
    </location>
</feature>
<dbReference type="RefSeq" id="WP_386340664.1">
    <property type="nucleotide sequence ID" value="NZ_JBHSFG010000018.1"/>
</dbReference>
<sequence length="240" mass="24615">MRRHAALASCALSIAVLTGLTACGSGDAETDTAADKPEATAAPAKEVSPAERLAKLVITTADVDGHNVEEPGSEFIFAKSQDEVTVDKKACAPLAYAMNQLPLGEPQADLTRVASKDPNAYTYVTLSAYEDDGEAESAMSGLSKAVDSCGGGFTAKANGNASPYDSVTAEKADPAGEESLAFKSTMAFSGVSHTVHTTAVRSDDVIAVYFAVDGRAIAEARPSDTPVSPVVAKAQNAKLG</sequence>
<dbReference type="EMBL" id="JBHSFG010000018">
    <property type="protein sequence ID" value="MFC4464992.1"/>
    <property type="molecule type" value="Genomic_DNA"/>
</dbReference>
<evidence type="ECO:0000256" key="2">
    <source>
        <dbReference type="SAM" id="SignalP"/>
    </source>
</evidence>
<name>A0ABV8YI95_9ACTN</name>
<accession>A0ABV8YI95</accession>
<dbReference type="PROSITE" id="PS51257">
    <property type="entry name" value="PROKAR_LIPOPROTEIN"/>
    <property type="match status" value="1"/>
</dbReference>
<evidence type="ECO:0000313" key="3">
    <source>
        <dbReference type="EMBL" id="MFC4464992.1"/>
    </source>
</evidence>
<protein>
    <recommendedName>
        <fullName evidence="5">PknH-like extracellular domain-containing protein</fullName>
    </recommendedName>
</protein>
<comment type="caution">
    <text evidence="3">The sequence shown here is derived from an EMBL/GenBank/DDBJ whole genome shotgun (WGS) entry which is preliminary data.</text>
</comment>